<proteinExistence type="predicted"/>
<keyword evidence="2" id="KW-1185">Reference proteome</keyword>
<name>A0A2T4BQJ3_TRILO</name>
<dbReference type="OrthoDB" id="4900125at2759"/>
<organism evidence="1 2">
    <name type="scientific">Trichoderma longibrachiatum ATCC 18648</name>
    <dbReference type="NCBI Taxonomy" id="983965"/>
    <lineage>
        <taxon>Eukaryota</taxon>
        <taxon>Fungi</taxon>
        <taxon>Dikarya</taxon>
        <taxon>Ascomycota</taxon>
        <taxon>Pezizomycotina</taxon>
        <taxon>Sordariomycetes</taxon>
        <taxon>Hypocreomycetidae</taxon>
        <taxon>Hypocreales</taxon>
        <taxon>Hypocreaceae</taxon>
        <taxon>Trichoderma</taxon>
    </lineage>
</organism>
<dbReference type="AlphaFoldDB" id="A0A2T4BQJ3"/>
<reference evidence="1 2" key="1">
    <citation type="submission" date="2016-07" db="EMBL/GenBank/DDBJ databases">
        <title>Multiple horizontal gene transfer events from other fungi enriched the ability of initially mycotrophic Trichoderma (Ascomycota) to feed on dead plant biomass.</title>
        <authorList>
            <consortium name="DOE Joint Genome Institute"/>
            <person name="Aerts A."/>
            <person name="Atanasova L."/>
            <person name="Chenthamara K."/>
            <person name="Zhang J."/>
            <person name="Grujic M."/>
            <person name="Henrissat B."/>
            <person name="Kuo A."/>
            <person name="Salamov A."/>
            <person name="Lipzen A."/>
            <person name="Labutti K."/>
            <person name="Barry K."/>
            <person name="Miao Y."/>
            <person name="Rahimi M.J."/>
            <person name="Shen Q."/>
            <person name="Grigoriev I.V."/>
            <person name="Kubicek C.P."/>
            <person name="Druzhinina I.S."/>
        </authorList>
    </citation>
    <scope>NUCLEOTIDE SEQUENCE [LARGE SCALE GENOMIC DNA]</scope>
    <source>
        <strain evidence="1 2">ATCC 18648</strain>
    </source>
</reference>
<accession>A0A2T4BQJ3</accession>
<evidence type="ECO:0000313" key="2">
    <source>
        <dbReference type="Proteomes" id="UP000240760"/>
    </source>
</evidence>
<dbReference type="EMBL" id="KZ679147">
    <property type="protein sequence ID" value="PTB71582.1"/>
    <property type="molecule type" value="Genomic_DNA"/>
</dbReference>
<protein>
    <submittedName>
        <fullName evidence="1">Uncharacterized protein</fullName>
    </submittedName>
</protein>
<evidence type="ECO:0000313" key="1">
    <source>
        <dbReference type="EMBL" id="PTB71582.1"/>
    </source>
</evidence>
<dbReference type="Proteomes" id="UP000240760">
    <property type="component" value="Unassembled WGS sequence"/>
</dbReference>
<gene>
    <name evidence="1" type="ORF">M440DRAFT_1406346</name>
</gene>
<sequence>MNNNTPPHLAAMPTTSEESVRTQAIHDGISALRNDLSEIKQQFNQLSNSLIQPASSEPETQSSSLPDLPSQSPSLYARRIGLANQTEVETAYQRDPADFIVQVKATLHDSLTPFHWDDAESIGRMKRFFSYAGISLDLLKTGDVQDDNFASVARSDLIVRGDMVARHLRAHFWIHERFVLYWTLLEICRVYRIF</sequence>